<evidence type="ECO:0008006" key="2">
    <source>
        <dbReference type="Google" id="ProtNLM"/>
    </source>
</evidence>
<accession>A0A644Z923</accession>
<dbReference type="AlphaFoldDB" id="A0A644Z923"/>
<evidence type="ECO:0000313" key="1">
    <source>
        <dbReference type="EMBL" id="MPM37157.1"/>
    </source>
</evidence>
<proteinExistence type="predicted"/>
<comment type="caution">
    <text evidence="1">The sequence shown here is derived from an EMBL/GenBank/DDBJ whole genome shotgun (WGS) entry which is preliminary data.</text>
</comment>
<organism evidence="1">
    <name type="scientific">bioreactor metagenome</name>
    <dbReference type="NCBI Taxonomy" id="1076179"/>
    <lineage>
        <taxon>unclassified sequences</taxon>
        <taxon>metagenomes</taxon>
        <taxon>ecological metagenomes</taxon>
    </lineage>
</organism>
<reference evidence="1" key="1">
    <citation type="submission" date="2019-08" db="EMBL/GenBank/DDBJ databases">
        <authorList>
            <person name="Kucharzyk K."/>
            <person name="Murdoch R.W."/>
            <person name="Higgins S."/>
            <person name="Loffler F."/>
        </authorList>
    </citation>
    <scope>NUCLEOTIDE SEQUENCE</scope>
</reference>
<gene>
    <name evidence="1" type="ORF">SDC9_83763</name>
</gene>
<dbReference type="EMBL" id="VSSQ01007847">
    <property type="protein sequence ID" value="MPM37157.1"/>
    <property type="molecule type" value="Genomic_DNA"/>
</dbReference>
<name>A0A644Z923_9ZZZZ</name>
<protein>
    <recommendedName>
        <fullName evidence="2">Flagellar hook-length control protein-like C-terminal domain-containing protein</fullName>
    </recommendedName>
</protein>
<sequence>MALRGSAGAEAQGRFGAMVASLLVNESVYMPLNHFILPLVWNERMMYSEIWVDPDADRDDRPQEDGERTLRFLLKADVEPLGLFDIVITSRGSAVDLAVRCPESVAPFSDAIRASLSGILADNGFSAGSVDVEKMVKPLTVSEIFPKIFNGKDSVNVRA</sequence>